<name>A0A6G1J2U8_9PLEO</name>
<evidence type="ECO:0000313" key="3">
    <source>
        <dbReference type="EMBL" id="KAF2684555.1"/>
    </source>
</evidence>
<feature type="domain" description="Zn(2)-C6 fungal-type" evidence="2">
    <location>
        <begin position="12"/>
        <end position="42"/>
    </location>
</feature>
<dbReference type="OrthoDB" id="4937900at2759"/>
<protein>
    <recommendedName>
        <fullName evidence="2">Zn(2)-C6 fungal-type domain-containing protein</fullName>
    </recommendedName>
</protein>
<keyword evidence="4" id="KW-1185">Reference proteome</keyword>
<dbReference type="Gene3D" id="4.10.240.10">
    <property type="entry name" value="Zn(2)-C6 fungal-type DNA-binding domain"/>
    <property type="match status" value="1"/>
</dbReference>
<dbReference type="SUPFAM" id="SSF57701">
    <property type="entry name" value="Zn2/Cys6 DNA-binding domain"/>
    <property type="match status" value="1"/>
</dbReference>
<evidence type="ECO:0000259" key="2">
    <source>
        <dbReference type="PROSITE" id="PS50048"/>
    </source>
</evidence>
<dbReference type="PANTHER" id="PTHR47784">
    <property type="entry name" value="STEROL UPTAKE CONTROL PROTEIN 2"/>
    <property type="match status" value="1"/>
</dbReference>
<accession>A0A6G1J2U8</accession>
<reference evidence="3" key="1">
    <citation type="journal article" date="2020" name="Stud. Mycol.">
        <title>101 Dothideomycetes genomes: a test case for predicting lifestyles and emergence of pathogens.</title>
        <authorList>
            <person name="Haridas S."/>
            <person name="Albert R."/>
            <person name="Binder M."/>
            <person name="Bloem J."/>
            <person name="Labutti K."/>
            <person name="Salamov A."/>
            <person name="Andreopoulos B."/>
            <person name="Baker S."/>
            <person name="Barry K."/>
            <person name="Bills G."/>
            <person name="Bluhm B."/>
            <person name="Cannon C."/>
            <person name="Castanera R."/>
            <person name="Culley D."/>
            <person name="Daum C."/>
            <person name="Ezra D."/>
            <person name="Gonzalez J."/>
            <person name="Henrissat B."/>
            <person name="Kuo A."/>
            <person name="Liang C."/>
            <person name="Lipzen A."/>
            <person name="Lutzoni F."/>
            <person name="Magnuson J."/>
            <person name="Mondo S."/>
            <person name="Nolan M."/>
            <person name="Ohm R."/>
            <person name="Pangilinan J."/>
            <person name="Park H.-J."/>
            <person name="Ramirez L."/>
            <person name="Alfaro M."/>
            <person name="Sun H."/>
            <person name="Tritt A."/>
            <person name="Yoshinaga Y."/>
            <person name="Zwiers L.-H."/>
            <person name="Turgeon B."/>
            <person name="Goodwin S."/>
            <person name="Spatafora J."/>
            <person name="Crous P."/>
            <person name="Grigoriev I."/>
        </authorList>
    </citation>
    <scope>NUCLEOTIDE SEQUENCE</scope>
    <source>
        <strain evidence="3">CBS 122367</strain>
    </source>
</reference>
<dbReference type="InterPro" id="IPR001138">
    <property type="entry name" value="Zn2Cys6_DnaBD"/>
</dbReference>
<dbReference type="GO" id="GO:0001228">
    <property type="term" value="F:DNA-binding transcription activator activity, RNA polymerase II-specific"/>
    <property type="evidence" value="ECO:0007669"/>
    <property type="project" value="TreeGrafter"/>
</dbReference>
<evidence type="ECO:0000256" key="1">
    <source>
        <dbReference type="ARBA" id="ARBA00023242"/>
    </source>
</evidence>
<dbReference type="AlphaFoldDB" id="A0A6G1J2U8"/>
<dbReference type="Proteomes" id="UP000799291">
    <property type="component" value="Unassembled WGS sequence"/>
</dbReference>
<evidence type="ECO:0000313" key="4">
    <source>
        <dbReference type="Proteomes" id="UP000799291"/>
    </source>
</evidence>
<dbReference type="CDD" id="cd00067">
    <property type="entry name" value="GAL4"/>
    <property type="match status" value="1"/>
</dbReference>
<dbReference type="EMBL" id="MU005581">
    <property type="protein sequence ID" value="KAF2684555.1"/>
    <property type="molecule type" value="Genomic_DNA"/>
</dbReference>
<dbReference type="InterPro" id="IPR036864">
    <property type="entry name" value="Zn2-C6_fun-type_DNA-bd_sf"/>
</dbReference>
<dbReference type="InterPro" id="IPR053157">
    <property type="entry name" value="Sterol_Uptake_Regulator"/>
</dbReference>
<dbReference type="PANTHER" id="PTHR47784:SF4">
    <property type="entry name" value="ZN(II)2CYS6 TRANSCRIPTION FACTOR (EUROFUNG)"/>
    <property type="match status" value="1"/>
</dbReference>
<dbReference type="Pfam" id="PF00172">
    <property type="entry name" value="Zn_clus"/>
    <property type="match status" value="1"/>
</dbReference>
<gene>
    <name evidence="3" type="ORF">K458DRAFT_442885</name>
</gene>
<organism evidence="3 4">
    <name type="scientific">Lentithecium fluviatile CBS 122367</name>
    <dbReference type="NCBI Taxonomy" id="1168545"/>
    <lineage>
        <taxon>Eukaryota</taxon>
        <taxon>Fungi</taxon>
        <taxon>Dikarya</taxon>
        <taxon>Ascomycota</taxon>
        <taxon>Pezizomycotina</taxon>
        <taxon>Dothideomycetes</taxon>
        <taxon>Pleosporomycetidae</taxon>
        <taxon>Pleosporales</taxon>
        <taxon>Massarineae</taxon>
        <taxon>Lentitheciaceae</taxon>
        <taxon>Lentithecium</taxon>
    </lineage>
</organism>
<proteinExistence type="predicted"/>
<dbReference type="PROSITE" id="PS50048">
    <property type="entry name" value="ZN2_CY6_FUNGAL_2"/>
    <property type="match status" value="1"/>
</dbReference>
<sequence length="385" mass="43126">MRRRPHTKSRKGCLPCKQRHRKCDEAYPRCASCTRLEIPCTWPSSPRPKESTSTGPEHHVSMQLQNRHFGSPDLQSSAASPPLPLDDMRLLHHWTAKTALAHGSTLASNGDRLWSIEVAEVAFEHPFLLHGLLGIAAIHKTLGDPQNDRPGLLAQADAHMSSCLGPYKKNLEQPALETSLPMFLLSSILVTYNLASAQVAEPDNPIDALLHCFRLLRGVSIVIGPHWEQLTKTTIVAQIMSNIVASEEKASAEDGQIEINEVLRLKELVAQLDTSHAEVCIRTIEDLHQVFVRTELSDHPDNAHTICMIWPAQLSETYLDLIAAEHPVAVIILAHFAVLMVRSRHAWYLKGWPKRIVNAAVRILDSTPELQKWLDWPRQHVHVTV</sequence>
<dbReference type="GO" id="GO:0008270">
    <property type="term" value="F:zinc ion binding"/>
    <property type="evidence" value="ECO:0007669"/>
    <property type="project" value="InterPro"/>
</dbReference>
<dbReference type="PROSITE" id="PS00463">
    <property type="entry name" value="ZN2_CY6_FUNGAL_1"/>
    <property type="match status" value="1"/>
</dbReference>
<dbReference type="SMART" id="SM00066">
    <property type="entry name" value="GAL4"/>
    <property type="match status" value="1"/>
</dbReference>
<keyword evidence="1" id="KW-0539">Nucleus</keyword>